<keyword evidence="2" id="KW-0694">RNA-binding</keyword>
<keyword evidence="6" id="KW-0539">Nucleus</keyword>
<evidence type="ECO:0000259" key="7">
    <source>
        <dbReference type="PROSITE" id="PS50917"/>
    </source>
</evidence>
<feature type="domain" description="SPOC" evidence="7">
    <location>
        <begin position="12"/>
        <end position="179"/>
    </location>
</feature>
<keyword evidence="9" id="KW-1185">Reference proteome</keyword>
<evidence type="ECO:0000256" key="2">
    <source>
        <dbReference type="ARBA" id="ARBA00022884"/>
    </source>
</evidence>
<keyword evidence="4" id="KW-0175">Coiled coil</keyword>
<organism evidence="8 9">
    <name type="scientific">Trichonephila inaurata madagascariensis</name>
    <dbReference type="NCBI Taxonomy" id="2747483"/>
    <lineage>
        <taxon>Eukaryota</taxon>
        <taxon>Metazoa</taxon>
        <taxon>Ecdysozoa</taxon>
        <taxon>Arthropoda</taxon>
        <taxon>Chelicerata</taxon>
        <taxon>Arachnida</taxon>
        <taxon>Araneae</taxon>
        <taxon>Araneomorphae</taxon>
        <taxon>Entelegynae</taxon>
        <taxon>Araneoidea</taxon>
        <taxon>Nephilidae</taxon>
        <taxon>Trichonephila</taxon>
        <taxon>Trichonephila inaurata</taxon>
    </lineage>
</organism>
<dbReference type="OrthoDB" id="6436360at2759"/>
<gene>
    <name evidence="8" type="primary">Spen</name>
    <name evidence="8" type="ORF">TNIN_461411</name>
</gene>
<dbReference type="SUPFAM" id="SSF100939">
    <property type="entry name" value="SPOC domain-like"/>
    <property type="match status" value="1"/>
</dbReference>
<evidence type="ECO:0000313" key="9">
    <source>
        <dbReference type="Proteomes" id="UP000886998"/>
    </source>
</evidence>
<accession>A0A8X7C249</accession>
<dbReference type="GO" id="GO:0005634">
    <property type="term" value="C:nucleus"/>
    <property type="evidence" value="ECO:0007669"/>
    <property type="project" value="UniProtKB-SubCell"/>
</dbReference>
<sequence length="180" mass="20881">MSKKEKLDDAVLIEFIKRYPVVWRGNLVLKDAQAMVMMHCISGDVGLAISLLRGKEVDPTEMRITHVKSLETEGLKEIIQRIKITNKYCVLLAIPCSTKTSDTACQRRRFRSYFHNFLKDQKYMGIVKGTDPETNQPAYVMYMFPQCELANCLIEDMPMLKYIKVNRYLSSHLIVVLRKK</sequence>
<evidence type="ECO:0000256" key="4">
    <source>
        <dbReference type="ARBA" id="ARBA00023054"/>
    </source>
</evidence>
<keyword evidence="3" id="KW-0805">Transcription regulation</keyword>
<reference evidence="8" key="1">
    <citation type="submission" date="2020-08" db="EMBL/GenBank/DDBJ databases">
        <title>Multicomponent nature underlies the extraordinary mechanical properties of spider dragline silk.</title>
        <authorList>
            <person name="Kono N."/>
            <person name="Nakamura H."/>
            <person name="Mori M."/>
            <person name="Yoshida Y."/>
            <person name="Ohtoshi R."/>
            <person name="Malay A.D."/>
            <person name="Moran D.A.P."/>
            <person name="Tomita M."/>
            <person name="Numata K."/>
            <person name="Arakawa K."/>
        </authorList>
    </citation>
    <scope>NUCLEOTIDE SEQUENCE</scope>
</reference>
<dbReference type="InterPro" id="IPR010912">
    <property type="entry name" value="SPOC_met"/>
</dbReference>
<evidence type="ECO:0000256" key="3">
    <source>
        <dbReference type="ARBA" id="ARBA00023015"/>
    </source>
</evidence>
<dbReference type="GO" id="GO:0003723">
    <property type="term" value="F:RNA binding"/>
    <property type="evidence" value="ECO:0007669"/>
    <property type="project" value="UniProtKB-KW"/>
</dbReference>
<dbReference type="EMBL" id="BMAV01008039">
    <property type="protein sequence ID" value="GFY51363.1"/>
    <property type="molecule type" value="Genomic_DNA"/>
</dbReference>
<evidence type="ECO:0000256" key="1">
    <source>
        <dbReference type="ARBA" id="ARBA00004123"/>
    </source>
</evidence>
<dbReference type="PROSITE" id="PS50917">
    <property type="entry name" value="SPOC"/>
    <property type="match status" value="1"/>
</dbReference>
<dbReference type="Gene3D" id="2.40.290.10">
    <property type="match status" value="1"/>
</dbReference>
<dbReference type="Pfam" id="PF07744">
    <property type="entry name" value="SPOC"/>
    <property type="match status" value="1"/>
</dbReference>
<evidence type="ECO:0000313" key="8">
    <source>
        <dbReference type="EMBL" id="GFY51363.1"/>
    </source>
</evidence>
<comment type="subcellular location">
    <subcellularLocation>
        <location evidence="1">Nucleus</location>
    </subcellularLocation>
</comment>
<dbReference type="InterPro" id="IPR012921">
    <property type="entry name" value="SPOC_C"/>
</dbReference>
<dbReference type="InterPro" id="IPR016194">
    <property type="entry name" value="SPOC-like_C_dom_sf"/>
</dbReference>
<evidence type="ECO:0000256" key="6">
    <source>
        <dbReference type="ARBA" id="ARBA00023242"/>
    </source>
</evidence>
<comment type="caution">
    <text evidence="8">The sequence shown here is derived from an EMBL/GenBank/DDBJ whole genome shotgun (WGS) entry which is preliminary data.</text>
</comment>
<name>A0A8X7C249_9ARAC</name>
<keyword evidence="5" id="KW-0804">Transcription</keyword>
<dbReference type="FunFam" id="2.40.290.10:FF:000002">
    <property type="entry name" value="Spen family transcriptional repressor"/>
    <property type="match status" value="1"/>
</dbReference>
<evidence type="ECO:0000256" key="5">
    <source>
        <dbReference type="ARBA" id="ARBA00023163"/>
    </source>
</evidence>
<dbReference type="Proteomes" id="UP000886998">
    <property type="component" value="Unassembled WGS sequence"/>
</dbReference>
<protein>
    <recommendedName>
        <fullName evidence="7">SPOC domain-containing protein</fullName>
    </recommendedName>
</protein>
<dbReference type="AlphaFoldDB" id="A0A8X7C249"/>
<proteinExistence type="predicted"/>